<reference evidence="1" key="1">
    <citation type="submission" date="2024-07" db="EMBL/GenBank/DDBJ databases">
        <title>Metagenome and Metagenome-Assembled Genomes of Archaea from a hot spring from the geothermal field of Los Azufres, Mexico.</title>
        <authorList>
            <person name="Marin-Paredes R."/>
            <person name="Martinez-Romero E."/>
            <person name="Servin-Garciduenas L.E."/>
        </authorList>
    </citation>
    <scope>NUCLEOTIDE SEQUENCE</scope>
</reference>
<proteinExistence type="predicted"/>
<dbReference type="EMBL" id="JZWT02000021">
    <property type="protein sequence ID" value="MFB6491114.1"/>
    <property type="molecule type" value="Genomic_DNA"/>
</dbReference>
<name>A0ACC6V230_9CREN</name>
<dbReference type="Proteomes" id="UP000033636">
    <property type="component" value="Unassembled WGS sequence"/>
</dbReference>
<sequence>MALFITEREVAELLDFDSAIAAVEEGFKLMAEGKAVNIPRRRAVVPGAVLHVLQGAVLGEYGVMGLKAYVSTRGGARFAVLLFSTSGELLALIEADRLGQIRTGAASAVATRHMARRGAEVLGVIGSGRQAKAQFEALSRVMSLRLVKVFSRSREHARSFAEFVESRGLDAVVADSYEEAAKADVVVTATNSQTPFLRASYLPKGVHINAIGSNWANRAELYPDAVHAADVIAVDDPAQAREEAGDLIQAGALDRAVPLAEIVAGRIRGRPSEEAITIFKSLGIAVEDLVAAKVVYDRAVKRGLGRELAFSGVWPK</sequence>
<organism evidence="1 2">
    <name type="scientific">Thermoproteus sp. AZ2</name>
    <dbReference type="NCBI Taxonomy" id="1609232"/>
    <lineage>
        <taxon>Archaea</taxon>
        <taxon>Thermoproteota</taxon>
        <taxon>Thermoprotei</taxon>
        <taxon>Thermoproteales</taxon>
        <taxon>Thermoproteaceae</taxon>
        <taxon>Thermoproteus</taxon>
    </lineage>
</organism>
<comment type="caution">
    <text evidence="1">The sequence shown here is derived from an EMBL/GenBank/DDBJ whole genome shotgun (WGS) entry which is preliminary data.</text>
</comment>
<evidence type="ECO:0000313" key="2">
    <source>
        <dbReference type="Proteomes" id="UP000033636"/>
    </source>
</evidence>
<evidence type="ECO:0000313" key="1">
    <source>
        <dbReference type="EMBL" id="MFB6491114.1"/>
    </source>
</evidence>
<protein>
    <submittedName>
        <fullName evidence="1">Ornithine cyclodeaminase family protein</fullName>
    </submittedName>
</protein>
<gene>
    <name evidence="1" type="ORF">TU35_007740</name>
</gene>
<accession>A0ACC6V230</accession>